<accession>J3NPZ3</accession>
<evidence type="ECO:0000256" key="4">
    <source>
        <dbReference type="ARBA" id="ARBA00023136"/>
    </source>
</evidence>
<reference evidence="9" key="2">
    <citation type="submission" date="2010-07" db="EMBL/GenBank/DDBJ databases">
        <authorList>
            <consortium name="The Broad Institute Genome Sequencing Platform"/>
            <consortium name="Broad Institute Genome Sequencing Center for Infectious Disease"/>
            <person name="Ma L.-J."/>
            <person name="Dead R."/>
            <person name="Young S."/>
            <person name="Zeng Q."/>
            <person name="Koehrsen M."/>
            <person name="Alvarado L."/>
            <person name="Berlin A."/>
            <person name="Chapman S.B."/>
            <person name="Chen Z."/>
            <person name="Freedman E."/>
            <person name="Gellesch M."/>
            <person name="Goldberg J."/>
            <person name="Griggs A."/>
            <person name="Gujja S."/>
            <person name="Heilman E.R."/>
            <person name="Heiman D."/>
            <person name="Hepburn T."/>
            <person name="Howarth C."/>
            <person name="Jen D."/>
            <person name="Larson L."/>
            <person name="Mehta T."/>
            <person name="Neiman D."/>
            <person name="Pearson M."/>
            <person name="Roberts A."/>
            <person name="Saif S."/>
            <person name="Shea T."/>
            <person name="Shenoy N."/>
            <person name="Sisk P."/>
            <person name="Stolte C."/>
            <person name="Sykes S."/>
            <person name="Walk T."/>
            <person name="White J."/>
            <person name="Yandava C."/>
            <person name="Haas B."/>
            <person name="Nusbaum C."/>
            <person name="Birren B."/>
        </authorList>
    </citation>
    <scope>NUCLEOTIDE SEQUENCE</scope>
    <source>
        <strain evidence="9">R3-111a-1</strain>
    </source>
</reference>
<organism evidence="9">
    <name type="scientific">Gaeumannomyces tritici (strain R3-111a-1)</name>
    <name type="common">Wheat and barley take-all root rot fungus</name>
    <name type="synonym">Gaeumannomyces graminis var. tritici</name>
    <dbReference type="NCBI Taxonomy" id="644352"/>
    <lineage>
        <taxon>Eukaryota</taxon>
        <taxon>Fungi</taxon>
        <taxon>Dikarya</taxon>
        <taxon>Ascomycota</taxon>
        <taxon>Pezizomycotina</taxon>
        <taxon>Sordariomycetes</taxon>
        <taxon>Sordariomycetidae</taxon>
        <taxon>Magnaporthales</taxon>
        <taxon>Magnaporthaceae</taxon>
        <taxon>Gaeumannomyces</taxon>
    </lineage>
</organism>
<protein>
    <recommendedName>
        <fullName evidence="8">Rhodopsin domain-containing protein</fullName>
    </recommendedName>
</protein>
<dbReference type="PANTHER" id="PTHR33048:SF92">
    <property type="entry name" value="INTEGRAL MEMBRANE PROTEIN"/>
    <property type="match status" value="1"/>
</dbReference>
<dbReference type="GO" id="GO:0016020">
    <property type="term" value="C:membrane"/>
    <property type="evidence" value="ECO:0007669"/>
    <property type="project" value="UniProtKB-SubCell"/>
</dbReference>
<feature type="transmembrane region" description="Helical" evidence="7">
    <location>
        <begin position="12"/>
        <end position="34"/>
    </location>
</feature>
<feature type="transmembrane region" description="Helical" evidence="7">
    <location>
        <begin position="89"/>
        <end position="110"/>
    </location>
</feature>
<evidence type="ECO:0000256" key="5">
    <source>
        <dbReference type="ARBA" id="ARBA00038359"/>
    </source>
</evidence>
<evidence type="ECO:0000256" key="6">
    <source>
        <dbReference type="SAM" id="MobiDB-lite"/>
    </source>
</evidence>
<reference evidence="10" key="5">
    <citation type="submission" date="2018-04" db="UniProtKB">
        <authorList>
            <consortium name="EnsemblFungi"/>
        </authorList>
    </citation>
    <scope>IDENTIFICATION</scope>
    <source>
        <strain evidence="10">R3-111a-1</strain>
    </source>
</reference>
<feature type="transmembrane region" description="Helical" evidence="7">
    <location>
        <begin position="211"/>
        <end position="231"/>
    </location>
</feature>
<dbReference type="Proteomes" id="UP000006039">
    <property type="component" value="Unassembled WGS sequence"/>
</dbReference>
<reference evidence="9" key="3">
    <citation type="submission" date="2010-09" db="EMBL/GenBank/DDBJ databases">
        <title>Annotation of Gaeumannomyces graminis var. tritici R3-111a-1.</title>
        <authorList>
            <consortium name="The Broad Institute Genome Sequencing Platform"/>
            <person name="Ma L.-J."/>
            <person name="Dead R."/>
            <person name="Young S.K."/>
            <person name="Zeng Q."/>
            <person name="Gargeya S."/>
            <person name="Fitzgerald M."/>
            <person name="Haas B."/>
            <person name="Abouelleil A."/>
            <person name="Alvarado L."/>
            <person name="Arachchi H.M."/>
            <person name="Berlin A."/>
            <person name="Brown A."/>
            <person name="Chapman S.B."/>
            <person name="Chen Z."/>
            <person name="Dunbar C."/>
            <person name="Freedman E."/>
            <person name="Gearin G."/>
            <person name="Gellesch M."/>
            <person name="Goldberg J."/>
            <person name="Griggs A."/>
            <person name="Gujja S."/>
            <person name="Heiman D."/>
            <person name="Howarth C."/>
            <person name="Larson L."/>
            <person name="Lui A."/>
            <person name="MacDonald P.J.P."/>
            <person name="Mehta T."/>
            <person name="Montmayeur A."/>
            <person name="Murphy C."/>
            <person name="Neiman D."/>
            <person name="Pearson M."/>
            <person name="Priest M."/>
            <person name="Roberts A."/>
            <person name="Saif S."/>
            <person name="Shea T."/>
            <person name="Shenoy N."/>
            <person name="Sisk P."/>
            <person name="Stolte C."/>
            <person name="Sykes S."/>
            <person name="Yandava C."/>
            <person name="Wortman J."/>
            <person name="Nusbaum C."/>
            <person name="Birren B."/>
        </authorList>
    </citation>
    <scope>NUCLEOTIDE SEQUENCE</scope>
    <source>
        <strain evidence="9">R3-111a-1</strain>
    </source>
</reference>
<dbReference type="eggNOG" id="ENOG502T5B6">
    <property type="taxonomic scope" value="Eukaryota"/>
</dbReference>
<keyword evidence="11" id="KW-1185">Reference proteome</keyword>
<sequence length="386" mass="42776">MPEVGPGGVAVLVSQWLLISISAAIIAARLWLRVVVQRRRLWASDILMFLAWLASVATAASDIVFFRMGALEPHIDTFLRQYEGNVEDVILILKLFWISFIPFYLTFYLCKAALLATFLQLFPRFMKRRRLALWCVACYTAVCFVVSILYLTTGCLPVERNWSIGEDACPTEFTGTSFRLAWALHFSSDVFIFALPWMILHEIQMKRTMKAGIYCTFLLGLLNLTICVVRFATIQGAGSDQSVPLSLVDLWSSLDCNITLVIACLPSLRPYFRSRRTLMGPSDRYAGGKYGGGSTSVRKSAAPAPGGMSKRGFESLDEERGAGALSPTPPGSMGGVMRTTTIHVHREPSVLSDITPGGNSWLQDEREKSDIELVAVKKPTAAREEV</sequence>
<feature type="transmembrane region" description="Helical" evidence="7">
    <location>
        <begin position="131"/>
        <end position="152"/>
    </location>
</feature>
<feature type="transmembrane region" description="Helical" evidence="7">
    <location>
        <begin position="180"/>
        <end position="199"/>
    </location>
</feature>
<evidence type="ECO:0000256" key="1">
    <source>
        <dbReference type="ARBA" id="ARBA00004141"/>
    </source>
</evidence>
<feature type="region of interest" description="Disordered" evidence="6">
    <location>
        <begin position="289"/>
        <end position="337"/>
    </location>
</feature>
<dbReference type="OrthoDB" id="444631at2759"/>
<evidence type="ECO:0000256" key="7">
    <source>
        <dbReference type="SAM" id="Phobius"/>
    </source>
</evidence>
<dbReference type="EMBL" id="GL385396">
    <property type="protein sequence ID" value="EJT78249.1"/>
    <property type="molecule type" value="Genomic_DNA"/>
</dbReference>
<dbReference type="InterPro" id="IPR052337">
    <property type="entry name" value="SAT4-like"/>
</dbReference>
<dbReference type="AlphaFoldDB" id="J3NPZ3"/>
<keyword evidence="4 7" id="KW-0472">Membrane</keyword>
<gene>
    <name evidence="10" type="primary">20343809</name>
    <name evidence="9" type="ORF">GGTG_03351</name>
</gene>
<dbReference type="GeneID" id="20343809"/>
<dbReference type="STRING" id="644352.J3NPZ3"/>
<reference evidence="10" key="4">
    <citation type="journal article" date="2015" name="G3 (Bethesda)">
        <title>Genome sequences of three phytopathogenic species of the Magnaporthaceae family of fungi.</title>
        <authorList>
            <person name="Okagaki L.H."/>
            <person name="Nunes C.C."/>
            <person name="Sailsbery J."/>
            <person name="Clay B."/>
            <person name="Brown D."/>
            <person name="John T."/>
            <person name="Oh Y."/>
            <person name="Young N."/>
            <person name="Fitzgerald M."/>
            <person name="Haas B.J."/>
            <person name="Zeng Q."/>
            <person name="Young S."/>
            <person name="Adiconis X."/>
            <person name="Fan L."/>
            <person name="Levin J.Z."/>
            <person name="Mitchell T.K."/>
            <person name="Okubara P.A."/>
            <person name="Farman M.L."/>
            <person name="Kohn L.M."/>
            <person name="Birren B."/>
            <person name="Ma L.-J."/>
            <person name="Dean R.A."/>
        </authorList>
    </citation>
    <scope>NUCLEOTIDE SEQUENCE</scope>
    <source>
        <strain evidence="10">R3-111a-1</strain>
    </source>
</reference>
<feature type="domain" description="Rhodopsin" evidence="8">
    <location>
        <begin position="28"/>
        <end position="273"/>
    </location>
</feature>
<proteinExistence type="inferred from homology"/>
<evidence type="ECO:0000313" key="10">
    <source>
        <dbReference type="EnsemblFungi" id="EJT78249"/>
    </source>
</evidence>
<dbReference type="EnsemblFungi" id="EJT78249">
    <property type="protein sequence ID" value="EJT78249"/>
    <property type="gene ID" value="GGTG_03351"/>
</dbReference>
<dbReference type="InterPro" id="IPR049326">
    <property type="entry name" value="Rhodopsin_dom_fungi"/>
</dbReference>
<evidence type="ECO:0000256" key="3">
    <source>
        <dbReference type="ARBA" id="ARBA00022989"/>
    </source>
</evidence>
<comment type="similarity">
    <text evidence="5">Belongs to the SAT4 family.</text>
</comment>
<evidence type="ECO:0000256" key="2">
    <source>
        <dbReference type="ARBA" id="ARBA00022692"/>
    </source>
</evidence>
<dbReference type="HOGENOM" id="CLU_028200_10_0_1"/>
<dbReference type="Pfam" id="PF20684">
    <property type="entry name" value="Fung_rhodopsin"/>
    <property type="match status" value="1"/>
</dbReference>
<feature type="transmembrane region" description="Helical" evidence="7">
    <location>
        <begin position="46"/>
        <end position="69"/>
    </location>
</feature>
<dbReference type="PANTHER" id="PTHR33048">
    <property type="entry name" value="PTH11-LIKE INTEGRAL MEMBRANE PROTEIN (AFU_ORTHOLOGUE AFUA_5G11245)"/>
    <property type="match status" value="1"/>
</dbReference>
<reference evidence="11" key="1">
    <citation type="submission" date="2010-07" db="EMBL/GenBank/DDBJ databases">
        <title>The genome sequence of Gaeumannomyces graminis var. tritici strain R3-111a-1.</title>
        <authorList>
            <consortium name="The Broad Institute Genome Sequencing Platform"/>
            <person name="Ma L.-J."/>
            <person name="Dead R."/>
            <person name="Young S."/>
            <person name="Zeng Q."/>
            <person name="Koehrsen M."/>
            <person name="Alvarado L."/>
            <person name="Berlin A."/>
            <person name="Chapman S.B."/>
            <person name="Chen Z."/>
            <person name="Freedman E."/>
            <person name="Gellesch M."/>
            <person name="Goldberg J."/>
            <person name="Griggs A."/>
            <person name="Gujja S."/>
            <person name="Heilman E.R."/>
            <person name="Heiman D."/>
            <person name="Hepburn T."/>
            <person name="Howarth C."/>
            <person name="Jen D."/>
            <person name="Larson L."/>
            <person name="Mehta T."/>
            <person name="Neiman D."/>
            <person name="Pearson M."/>
            <person name="Roberts A."/>
            <person name="Saif S."/>
            <person name="Shea T."/>
            <person name="Shenoy N."/>
            <person name="Sisk P."/>
            <person name="Stolte C."/>
            <person name="Sykes S."/>
            <person name="Walk T."/>
            <person name="White J."/>
            <person name="Yandava C."/>
            <person name="Haas B."/>
            <person name="Nusbaum C."/>
            <person name="Birren B."/>
        </authorList>
    </citation>
    <scope>NUCLEOTIDE SEQUENCE [LARGE SCALE GENOMIC DNA]</scope>
    <source>
        <strain evidence="11">R3-111a-1</strain>
    </source>
</reference>
<feature type="compositionally biased region" description="Basic and acidic residues" evidence="6">
    <location>
        <begin position="311"/>
        <end position="321"/>
    </location>
</feature>
<keyword evidence="3 7" id="KW-1133">Transmembrane helix</keyword>
<evidence type="ECO:0000313" key="9">
    <source>
        <dbReference type="EMBL" id="EJT78249.1"/>
    </source>
</evidence>
<evidence type="ECO:0000259" key="8">
    <source>
        <dbReference type="Pfam" id="PF20684"/>
    </source>
</evidence>
<evidence type="ECO:0000313" key="11">
    <source>
        <dbReference type="Proteomes" id="UP000006039"/>
    </source>
</evidence>
<comment type="subcellular location">
    <subcellularLocation>
        <location evidence="1">Membrane</location>
        <topology evidence="1">Multi-pass membrane protein</topology>
    </subcellularLocation>
</comment>
<dbReference type="RefSeq" id="XP_009219394.1">
    <property type="nucleotide sequence ID" value="XM_009221130.1"/>
</dbReference>
<dbReference type="VEuPathDB" id="FungiDB:GGTG_03351"/>
<name>J3NPZ3_GAET3</name>
<keyword evidence="2 7" id="KW-0812">Transmembrane</keyword>
<feature type="region of interest" description="Disordered" evidence="6">
    <location>
        <begin position="346"/>
        <end position="365"/>
    </location>
</feature>